<gene>
    <name evidence="1" type="primary">vasA</name>
    <name evidence="1" type="ORF">C0Z19_18505</name>
</gene>
<accession>A0A2N7VWA3</accession>
<dbReference type="InterPro" id="IPR010272">
    <property type="entry name" value="T6SS_TssF"/>
</dbReference>
<dbReference type="RefSeq" id="WP_102611288.1">
    <property type="nucleotide sequence ID" value="NZ_CADIKD010000012.1"/>
</dbReference>
<comment type="caution">
    <text evidence="1">The sequence shown here is derived from an EMBL/GenBank/DDBJ whole genome shotgun (WGS) entry which is preliminary data.</text>
</comment>
<dbReference type="PIRSF" id="PIRSF028304">
    <property type="entry name" value="UCP028304"/>
    <property type="match status" value="1"/>
</dbReference>
<dbReference type="PANTHER" id="PTHR35370">
    <property type="entry name" value="CYTOPLASMIC PROTEIN-RELATED-RELATED"/>
    <property type="match status" value="1"/>
</dbReference>
<name>A0A2N7VWA3_9BURK</name>
<keyword evidence="2" id="KW-1185">Reference proteome</keyword>
<reference evidence="1 2" key="1">
    <citation type="submission" date="2018-01" db="EMBL/GenBank/DDBJ databases">
        <title>Whole genome analyses suggest that Burkholderia sensu lato contains two further novel genera in the rhizoxinica-symbiotica group Mycetohabitans gen. nov., and Trinickia gen. nov.: implications for the evolution of diazotrophy and nodulation in the Burkholderiaceae.</title>
        <authorList>
            <person name="Estrada-de los Santos P."/>
            <person name="Palmer M."/>
            <person name="Chavez-Ramirez B."/>
            <person name="Beukes C."/>
            <person name="Steenkamp E.T."/>
            <person name="Hirsch A.M."/>
            <person name="Manyaka P."/>
            <person name="Maluk M."/>
            <person name="Lafos M."/>
            <person name="Crook M."/>
            <person name="Gross E."/>
            <person name="Simon M.F."/>
            <person name="Bueno dos Reis Junior F."/>
            <person name="Poole P.S."/>
            <person name="Venter S.N."/>
            <person name="James E.K."/>
        </authorList>
    </citation>
    <scope>NUCLEOTIDE SEQUENCE [LARGE SCALE GENOMIC DNA]</scope>
    <source>
        <strain evidence="1 2">GP25-8</strain>
    </source>
</reference>
<dbReference type="PANTHER" id="PTHR35370:SF1">
    <property type="entry name" value="TYPE VI SECRETION SYSTEM COMPONENT TSSF1"/>
    <property type="match status" value="1"/>
</dbReference>
<evidence type="ECO:0000313" key="1">
    <source>
        <dbReference type="EMBL" id="PMS21421.1"/>
    </source>
</evidence>
<proteinExistence type="predicted"/>
<dbReference type="EMBL" id="PNYB01000016">
    <property type="protein sequence ID" value="PMS21421.1"/>
    <property type="molecule type" value="Genomic_DNA"/>
</dbReference>
<dbReference type="Proteomes" id="UP000235347">
    <property type="component" value="Unassembled WGS sequence"/>
</dbReference>
<protein>
    <submittedName>
        <fullName evidence="1">Type VI secretion system baseplate subunit TssF</fullName>
    </submittedName>
</protein>
<organism evidence="1 2">
    <name type="scientific">Trinickia soli</name>
    <dbReference type="NCBI Taxonomy" id="380675"/>
    <lineage>
        <taxon>Bacteria</taxon>
        <taxon>Pseudomonadati</taxon>
        <taxon>Pseudomonadota</taxon>
        <taxon>Betaproteobacteria</taxon>
        <taxon>Burkholderiales</taxon>
        <taxon>Burkholderiaceae</taxon>
        <taxon>Trinickia</taxon>
    </lineage>
</organism>
<dbReference type="Pfam" id="PF05947">
    <property type="entry name" value="T6SS_TssF"/>
    <property type="match status" value="1"/>
</dbReference>
<dbReference type="NCBIfam" id="TIGR03359">
    <property type="entry name" value="VI_chp_6"/>
    <property type="match status" value="1"/>
</dbReference>
<evidence type="ECO:0000313" key="2">
    <source>
        <dbReference type="Proteomes" id="UP000235347"/>
    </source>
</evidence>
<sequence>MSSNVDVYDDDLLRHYYELELEVLRRDMLRFAQRRRDAAARLSINSDGHSDEQGVERLVQSTALLHARHRLKIDDDYPEFAEALTHLSYPQYLRPFPSCAIAQFNIDGLFDSVKEPLRISRGTDLWTHVENCRFRTAYDVVLAPLRIAALQYVSTPSAPGSVRLPPDISGMLSVTFRSATPDGRLDAAMPASLRVHLAGQLPVVATLMDTMLLRTTSAFVEDSAGRWTSLPAIPVTAAGFGPQDWLCTDERETGQSFGILAECFAFAQRFHFVDIDCAALRVAASGQTLTLHLAVDRIAPDSWASQQLAHLNADHFKLFCTPVVNLFDKRDLTLKYDPHTDAWPFEVQGRDDALTEVWSVDRVRIEQGPSLSSAAAFTTRCADDALPRWALTQSNGQEAPGVGGRAALVLVAADGGTAGAAALGSLRADVMCTNGDVPRKERCGAAEGDMRMDGPAPVKRVTLLQAPTAVAQLSRTNGALWRFIGQRTPQPVRLSQAGLPGLKQLLQQFATLSPVPARHIDGVTALSHRSVMTMVARPPQPAMVRGIEITLEIDEPLFAGHSIAVFARVMERLFAPYAHRNSFVQLCVVSGNGARLWSGAPLTGASPVL</sequence>
<dbReference type="AlphaFoldDB" id="A0A2N7VWA3"/>